<reference evidence="2" key="2">
    <citation type="journal article" date="2019" name="IMA Fungus">
        <title>Genome sequencing and comparison of five Tilletia species to identify candidate genes for the detection of regulated species infecting wheat.</title>
        <authorList>
            <person name="Nguyen H.D.T."/>
            <person name="Sultana T."/>
            <person name="Kesanakurti P."/>
            <person name="Hambleton S."/>
        </authorList>
    </citation>
    <scope>NUCLEOTIDE SEQUENCE</scope>
    <source>
        <strain evidence="2">DAOMC 236426</strain>
    </source>
</reference>
<sequence>MQAVHPPACFFPISPRSRTRALAVPQQAKGDTASTGNGNGKTRLVIKGTVTPSRAAPFFQPSGEQTPNISEAAEKIRRSLSVASLHDLAHMKPKELRKQIASKVWRAQDEQVRIPTDWERLAVHVVRGTIRAGNLAFSLRATMTLVLGLIKALRTHKFQGQTLVRSMFGLDAWRFAGMFGHWAALYKATHNSLRLLTPFPTKRPRSLSQKNIAHDTPGTSSSTALSASSTDVLSTLDARSISNSRSTPFFDVRADRHVSASLHDDSCASLDQLICALRTEQTRSSGEVWTSADWPTGRLADKGSARHDKFLPATPSAHTCTPGAGRRADGQRRSSLAVVAAGDD</sequence>
<evidence type="ECO:0000313" key="2">
    <source>
        <dbReference type="EMBL" id="KAE8238314.1"/>
    </source>
</evidence>
<evidence type="ECO:0000313" key="3">
    <source>
        <dbReference type="Proteomes" id="UP000077684"/>
    </source>
</evidence>
<dbReference type="Proteomes" id="UP000077684">
    <property type="component" value="Unassembled WGS sequence"/>
</dbReference>
<feature type="region of interest" description="Disordered" evidence="1">
    <location>
        <begin position="203"/>
        <end position="226"/>
    </location>
</feature>
<proteinExistence type="predicted"/>
<evidence type="ECO:0000256" key="1">
    <source>
        <dbReference type="SAM" id="MobiDB-lite"/>
    </source>
</evidence>
<gene>
    <name evidence="2" type="ORF">A4X06_0g8872</name>
</gene>
<protein>
    <submittedName>
        <fullName evidence="2">Uncharacterized protein</fullName>
    </submittedName>
</protein>
<comment type="caution">
    <text evidence="2">The sequence shown here is derived from an EMBL/GenBank/DDBJ whole genome shotgun (WGS) entry which is preliminary data.</text>
</comment>
<dbReference type="AlphaFoldDB" id="A0A8X7MJ87"/>
<dbReference type="EMBL" id="LWDE02002170">
    <property type="protein sequence ID" value="KAE8238314.1"/>
    <property type="molecule type" value="Genomic_DNA"/>
</dbReference>
<accession>A0A8X7MJ87</accession>
<name>A0A8X7MJ87_9BASI</name>
<organism evidence="2 3">
    <name type="scientific">Tilletia controversa</name>
    <name type="common">dwarf bunt fungus</name>
    <dbReference type="NCBI Taxonomy" id="13291"/>
    <lineage>
        <taxon>Eukaryota</taxon>
        <taxon>Fungi</taxon>
        <taxon>Dikarya</taxon>
        <taxon>Basidiomycota</taxon>
        <taxon>Ustilaginomycotina</taxon>
        <taxon>Exobasidiomycetes</taxon>
        <taxon>Tilletiales</taxon>
        <taxon>Tilletiaceae</taxon>
        <taxon>Tilletia</taxon>
    </lineage>
</organism>
<reference evidence="2" key="1">
    <citation type="submission" date="2016-04" db="EMBL/GenBank/DDBJ databases">
        <authorList>
            <person name="Nguyen H.D."/>
            <person name="Samba Siva P."/>
            <person name="Cullis J."/>
            <person name="Levesque C.A."/>
            <person name="Hambleton S."/>
        </authorList>
    </citation>
    <scope>NUCLEOTIDE SEQUENCE</scope>
    <source>
        <strain evidence="2">DAOMC 236426</strain>
    </source>
</reference>
<keyword evidence="3" id="KW-1185">Reference proteome</keyword>